<reference evidence="2 3" key="1">
    <citation type="submission" date="2014-06" db="EMBL/GenBank/DDBJ databases">
        <authorList>
            <person name="Swart Estienne"/>
        </authorList>
    </citation>
    <scope>NUCLEOTIDE SEQUENCE [LARGE SCALE GENOMIC DNA]</scope>
    <source>
        <strain evidence="2 3">130c</strain>
    </source>
</reference>
<gene>
    <name evidence="2" type="primary">Contig18961.g20111</name>
    <name evidence="2" type="ORF">STYLEM_18374</name>
</gene>
<feature type="compositionally biased region" description="Low complexity" evidence="1">
    <location>
        <begin position="1"/>
        <end position="17"/>
    </location>
</feature>
<name>A0A078B7G2_STYLE</name>
<keyword evidence="3" id="KW-1185">Reference proteome</keyword>
<proteinExistence type="predicted"/>
<feature type="region of interest" description="Disordered" evidence="1">
    <location>
        <begin position="1"/>
        <end position="35"/>
    </location>
</feature>
<organism evidence="2 3">
    <name type="scientific">Stylonychia lemnae</name>
    <name type="common">Ciliate</name>
    <dbReference type="NCBI Taxonomy" id="5949"/>
    <lineage>
        <taxon>Eukaryota</taxon>
        <taxon>Sar</taxon>
        <taxon>Alveolata</taxon>
        <taxon>Ciliophora</taxon>
        <taxon>Intramacronucleata</taxon>
        <taxon>Spirotrichea</taxon>
        <taxon>Stichotrichia</taxon>
        <taxon>Sporadotrichida</taxon>
        <taxon>Oxytrichidae</taxon>
        <taxon>Stylonychinae</taxon>
        <taxon>Stylonychia</taxon>
    </lineage>
</organism>
<accession>A0A078B7G2</accession>
<evidence type="ECO:0000256" key="1">
    <source>
        <dbReference type="SAM" id="MobiDB-lite"/>
    </source>
</evidence>
<protein>
    <submittedName>
        <fullName evidence="2">Uncharacterized protein</fullName>
    </submittedName>
</protein>
<dbReference type="AlphaFoldDB" id="A0A078B7G2"/>
<dbReference type="InParanoid" id="A0A078B7G2"/>
<sequence>MNKQFQSLSPQSQRLSQHTSSLSPNQEKHQRMFSETSDQQAINNQFYHSHQTSKQIILSQKDQTFGNNSPISEHEQSEYGKRASPEIANNYNNNQQYSSYHRSQQSYNSLQHKQVTSPRQMDKIDILLREIDMKLGEREPKKLLTPGIAVTNDQNLIEQDFVFDNTSPLKSQQDDSLNYMVKSNLRDFYDQTVQFREELRELKYKIVELNKNADQYGVKFHDFQRGLNDYSTQNQQIQEKLVNDYNVYINVQKQLKEFNPQKFNQQRGTAEAL</sequence>
<dbReference type="EMBL" id="CCKQ01017364">
    <property type="protein sequence ID" value="CDW89242.1"/>
    <property type="molecule type" value="Genomic_DNA"/>
</dbReference>
<evidence type="ECO:0000313" key="3">
    <source>
        <dbReference type="Proteomes" id="UP000039865"/>
    </source>
</evidence>
<dbReference type="Proteomes" id="UP000039865">
    <property type="component" value="Unassembled WGS sequence"/>
</dbReference>
<evidence type="ECO:0000313" key="2">
    <source>
        <dbReference type="EMBL" id="CDW89242.1"/>
    </source>
</evidence>